<accession>A0ACB9XVQ3</accession>
<sequence length="110" mass="12458">MEGEDMEIEREEMENEAVPSESTRGKAPSEFVFLLQLPNPTDPAHVQKNNIKYNEAFVTFSNSIGPCRPLVQFPTNQDGRSFQGHWFDENPWLEYSPQNDACTASAVACF</sequence>
<organism evidence="1 2">
    <name type="scientific">Chaenocephalus aceratus</name>
    <name type="common">Blackfin icefish</name>
    <name type="synonym">Chaenichthys aceratus</name>
    <dbReference type="NCBI Taxonomy" id="36190"/>
    <lineage>
        <taxon>Eukaryota</taxon>
        <taxon>Metazoa</taxon>
        <taxon>Chordata</taxon>
        <taxon>Craniata</taxon>
        <taxon>Vertebrata</taxon>
        <taxon>Euteleostomi</taxon>
        <taxon>Actinopterygii</taxon>
        <taxon>Neopterygii</taxon>
        <taxon>Teleostei</taxon>
        <taxon>Neoteleostei</taxon>
        <taxon>Acanthomorphata</taxon>
        <taxon>Eupercaria</taxon>
        <taxon>Perciformes</taxon>
        <taxon>Notothenioidei</taxon>
        <taxon>Channichthyidae</taxon>
        <taxon>Chaenocephalus</taxon>
    </lineage>
</organism>
<reference evidence="1" key="1">
    <citation type="submission" date="2022-05" db="EMBL/GenBank/DDBJ databases">
        <title>Chromosome-level genome of Chaenocephalus aceratus.</title>
        <authorList>
            <person name="Park H."/>
        </authorList>
    </citation>
    <scope>NUCLEOTIDE SEQUENCE</scope>
    <source>
        <strain evidence="1">KU_202001</strain>
    </source>
</reference>
<gene>
    <name evidence="1" type="ORF">KUCAC02_002590</name>
</gene>
<comment type="caution">
    <text evidence="1">The sequence shown here is derived from an EMBL/GenBank/DDBJ whole genome shotgun (WGS) entry which is preliminary data.</text>
</comment>
<proteinExistence type="predicted"/>
<protein>
    <submittedName>
        <fullName evidence="1">Uncharacterized protein</fullName>
    </submittedName>
</protein>
<evidence type="ECO:0000313" key="1">
    <source>
        <dbReference type="EMBL" id="KAI4830989.1"/>
    </source>
</evidence>
<dbReference type="EMBL" id="CM043787">
    <property type="protein sequence ID" value="KAI4830989.1"/>
    <property type="molecule type" value="Genomic_DNA"/>
</dbReference>
<evidence type="ECO:0000313" key="2">
    <source>
        <dbReference type="Proteomes" id="UP001057452"/>
    </source>
</evidence>
<keyword evidence="2" id="KW-1185">Reference proteome</keyword>
<dbReference type="Proteomes" id="UP001057452">
    <property type="component" value="Chromosome 3"/>
</dbReference>
<name>A0ACB9XVQ3_CHAAC</name>